<proteinExistence type="predicted"/>
<evidence type="ECO:0000256" key="5">
    <source>
        <dbReference type="SAM" id="Phobius"/>
    </source>
</evidence>
<feature type="transmembrane region" description="Helical" evidence="5">
    <location>
        <begin position="246"/>
        <end position="269"/>
    </location>
</feature>
<accession>A0A9P5X5A7</accession>
<organism evidence="6 7">
    <name type="scientific">Macrolepiota fuliginosa MF-IS2</name>
    <dbReference type="NCBI Taxonomy" id="1400762"/>
    <lineage>
        <taxon>Eukaryota</taxon>
        <taxon>Fungi</taxon>
        <taxon>Dikarya</taxon>
        <taxon>Basidiomycota</taxon>
        <taxon>Agaricomycotina</taxon>
        <taxon>Agaricomycetes</taxon>
        <taxon>Agaricomycetidae</taxon>
        <taxon>Agaricales</taxon>
        <taxon>Agaricineae</taxon>
        <taxon>Agaricaceae</taxon>
        <taxon>Macrolepiota</taxon>
    </lineage>
</organism>
<reference evidence="6" key="1">
    <citation type="submission" date="2020-11" db="EMBL/GenBank/DDBJ databases">
        <authorList>
            <consortium name="DOE Joint Genome Institute"/>
            <person name="Ahrendt S."/>
            <person name="Riley R."/>
            <person name="Andreopoulos W."/>
            <person name="Labutti K."/>
            <person name="Pangilinan J."/>
            <person name="Ruiz-Duenas F.J."/>
            <person name="Barrasa J.M."/>
            <person name="Sanchez-Garcia M."/>
            <person name="Camarero S."/>
            <person name="Miyauchi S."/>
            <person name="Serrano A."/>
            <person name="Linde D."/>
            <person name="Babiker R."/>
            <person name="Drula E."/>
            <person name="Ayuso-Fernandez I."/>
            <person name="Pacheco R."/>
            <person name="Padilla G."/>
            <person name="Ferreira P."/>
            <person name="Barriuso J."/>
            <person name="Kellner H."/>
            <person name="Castanera R."/>
            <person name="Alfaro M."/>
            <person name="Ramirez L."/>
            <person name="Pisabarro A.G."/>
            <person name="Kuo A."/>
            <person name="Tritt A."/>
            <person name="Lipzen A."/>
            <person name="He G."/>
            <person name="Yan M."/>
            <person name="Ng V."/>
            <person name="Cullen D."/>
            <person name="Martin F."/>
            <person name="Rosso M.-N."/>
            <person name="Henrissat B."/>
            <person name="Hibbett D."/>
            <person name="Martinez A.T."/>
            <person name="Grigoriev I.V."/>
        </authorList>
    </citation>
    <scope>NUCLEOTIDE SEQUENCE</scope>
    <source>
        <strain evidence="6">MF-IS2</strain>
    </source>
</reference>
<keyword evidence="2 5" id="KW-0812">Transmembrane</keyword>
<dbReference type="AlphaFoldDB" id="A0A9P5X5A7"/>
<keyword evidence="7" id="KW-1185">Reference proteome</keyword>
<dbReference type="Gene3D" id="1.20.1280.290">
    <property type="match status" value="1"/>
</dbReference>
<feature type="transmembrane region" description="Helical" evidence="5">
    <location>
        <begin position="12"/>
        <end position="31"/>
    </location>
</feature>
<dbReference type="GO" id="GO:0016020">
    <property type="term" value="C:membrane"/>
    <property type="evidence" value="ECO:0007669"/>
    <property type="project" value="UniProtKB-SubCell"/>
</dbReference>
<dbReference type="Proteomes" id="UP000807342">
    <property type="component" value="Unassembled WGS sequence"/>
</dbReference>
<evidence type="ECO:0000313" key="6">
    <source>
        <dbReference type="EMBL" id="KAF9444300.1"/>
    </source>
</evidence>
<dbReference type="Pfam" id="PF04193">
    <property type="entry name" value="PQ-loop"/>
    <property type="match status" value="2"/>
</dbReference>
<comment type="caution">
    <text evidence="6">The sequence shown here is derived from an EMBL/GenBank/DDBJ whole genome shotgun (WGS) entry which is preliminary data.</text>
</comment>
<name>A0A9P5X5A7_9AGAR</name>
<feature type="transmembrane region" description="Helical" evidence="5">
    <location>
        <begin position="76"/>
        <end position="106"/>
    </location>
</feature>
<dbReference type="OrthoDB" id="19344at2759"/>
<evidence type="ECO:0000256" key="1">
    <source>
        <dbReference type="ARBA" id="ARBA00004141"/>
    </source>
</evidence>
<feature type="transmembrane region" description="Helical" evidence="5">
    <location>
        <begin position="43"/>
        <end position="64"/>
    </location>
</feature>
<dbReference type="PANTHER" id="PTHR16201">
    <property type="entry name" value="SEVEN TRANSMEMBRANE PROTEIN 1-RELATED"/>
    <property type="match status" value="1"/>
</dbReference>
<dbReference type="EMBL" id="MU151387">
    <property type="protein sequence ID" value="KAF9444300.1"/>
    <property type="molecule type" value="Genomic_DNA"/>
</dbReference>
<sequence>MDTGCTPEHDWTTNIMTAVVIVGIAFSYAPQHYRIISAKSSEGLSPLFLLLGSTSSAAGMWNMITMQWSITKCCRVVGWGSCIEMSAGVFQLFLQWSCFTFIFMLYMKFYPEHLKYIELDIEAPDLELPPMQVKTPILSSEWRASLVCAWITFGHFLFSGFTTVYLMTTATPTPAPNVPLPPQVQTWATFLGVTSAILAAIQYAPQIIHTYRHKVVGALSIVTMCIQSPGSVLMILSIALRPGTNWTSWFTFLVAGTMQAFLLVMCLAWKVRQRKLGIDDFGNPISGVSEMEGEVVVVPAESVTVEDERTPLIRK</sequence>
<comment type="subcellular location">
    <subcellularLocation>
        <location evidence="1">Membrane</location>
        <topology evidence="1">Multi-pass membrane protein</topology>
    </subcellularLocation>
</comment>
<dbReference type="PANTHER" id="PTHR16201:SF11">
    <property type="entry name" value="PQ-LOOP REPEAT-CONTAINING PROTEIN"/>
    <property type="match status" value="1"/>
</dbReference>
<protein>
    <recommendedName>
        <fullName evidence="8">PQ loop repeat protein</fullName>
    </recommendedName>
</protein>
<feature type="transmembrane region" description="Helical" evidence="5">
    <location>
        <begin position="144"/>
        <end position="167"/>
    </location>
</feature>
<evidence type="ECO:0000256" key="2">
    <source>
        <dbReference type="ARBA" id="ARBA00022692"/>
    </source>
</evidence>
<keyword evidence="4 5" id="KW-0472">Membrane</keyword>
<feature type="transmembrane region" description="Helical" evidence="5">
    <location>
        <begin position="187"/>
        <end position="204"/>
    </location>
</feature>
<feature type="transmembrane region" description="Helical" evidence="5">
    <location>
        <begin position="216"/>
        <end position="240"/>
    </location>
</feature>
<evidence type="ECO:0000256" key="3">
    <source>
        <dbReference type="ARBA" id="ARBA00022989"/>
    </source>
</evidence>
<evidence type="ECO:0008006" key="8">
    <source>
        <dbReference type="Google" id="ProtNLM"/>
    </source>
</evidence>
<gene>
    <name evidence="6" type="ORF">P691DRAFT_796654</name>
</gene>
<keyword evidence="3 5" id="KW-1133">Transmembrane helix</keyword>
<evidence type="ECO:0000256" key="4">
    <source>
        <dbReference type="ARBA" id="ARBA00023136"/>
    </source>
</evidence>
<dbReference type="InterPro" id="IPR006603">
    <property type="entry name" value="PQ-loop_rpt"/>
</dbReference>
<dbReference type="InterPro" id="IPR051415">
    <property type="entry name" value="LAAT-1"/>
</dbReference>
<evidence type="ECO:0000313" key="7">
    <source>
        <dbReference type="Proteomes" id="UP000807342"/>
    </source>
</evidence>
<dbReference type="SMART" id="SM00679">
    <property type="entry name" value="CTNS"/>
    <property type="match status" value="2"/>
</dbReference>